<dbReference type="AlphaFoldDB" id="A0A8T2TRA1"/>
<dbReference type="InterPro" id="IPR002213">
    <property type="entry name" value="UDP_glucos_trans"/>
</dbReference>
<dbReference type="PANTHER" id="PTHR11926:SF774">
    <property type="entry name" value="UDP-GLYCOSYLTRANSFERASE 85A1-RELATED"/>
    <property type="match status" value="1"/>
</dbReference>
<dbReference type="OrthoDB" id="5835829at2759"/>
<gene>
    <name evidence="3" type="ORF">KP509_11G026600</name>
</gene>
<accession>A0A8T2TRA1</accession>
<evidence type="ECO:0008006" key="5">
    <source>
        <dbReference type="Google" id="ProtNLM"/>
    </source>
</evidence>
<keyword evidence="4" id="KW-1185">Reference proteome</keyword>
<dbReference type="CDD" id="cd03784">
    <property type="entry name" value="GT1_Gtf-like"/>
    <property type="match status" value="1"/>
</dbReference>
<protein>
    <recommendedName>
        <fullName evidence="5">UDP-glycosyltransferases domain-containing protein</fullName>
    </recommendedName>
</protein>
<sequence>MYPLGEDVALDGQDLVPVVCMSNGGAINSIKLSNCLGTHTVGAVSLSGPCSTVKEYHNINHHVKEKEASLSENVEMTTTLDQGSMKIANARDEGRNDETAWKLRENRLTEDAMERLRDGSFRVQELRAELTAKARGAGSDKRDGDSWGCGVAEDGKEGRPLVHVVAIPYPAHGHIVPLMQLCRKLVSNANFLVTFVNTEHMHSKAIQSASYGVDGEKSWPTAEANLGGAAKQNGVGYEGGAECCHGRIRMVSIPGGLPPELHEVPEQAVAALKASEALLPAFQNLLHRLNLEGPRVTHIISDAMVSWTQLSADELCIPRLALWTSSASVLHAVWRMFDLVLGGCPSFKAAITAKEEMERMVEWIPGLPPIALDDLPVELQSDDANPGYLFLLRQLQPLQKAACILANTIPGMEDEALCGLRAINSCPPVIAVGPLLPPKYIPTRAGLSNKMDTISSAGKENIEEIIGAAAVDSRFRSPSAVESGHVRTNTQSSHITRSHGAHDMVSKVESVQPDGTPAAVSVPGLIDPSPARGRLKMRDSIQEDELGCLQWLHQQAPRSVLYIAFGSLVRMEPAQFSELAAGLEQSGVPFLWSVRPGFVDGGSYMDKLPASFIDATSGRGIITSWVPQLEVLAHPSIAGFLTHCGWNSIQESLCMGVPLLCWPKPGERTINALLATLKWRTGLHFTAKSSREVADPHFRSKEDVSSIMREFMGSSPASQLVRSKAKDLHEFTQNFLSTNTPNWNLLLHLLSFGFHHLHFT</sequence>
<dbReference type="Gene3D" id="3.40.50.2000">
    <property type="entry name" value="Glycogen Phosphorylase B"/>
    <property type="match status" value="2"/>
</dbReference>
<organism evidence="3 4">
    <name type="scientific">Ceratopteris richardii</name>
    <name type="common">Triangle waterfern</name>
    <dbReference type="NCBI Taxonomy" id="49495"/>
    <lineage>
        <taxon>Eukaryota</taxon>
        <taxon>Viridiplantae</taxon>
        <taxon>Streptophyta</taxon>
        <taxon>Embryophyta</taxon>
        <taxon>Tracheophyta</taxon>
        <taxon>Polypodiopsida</taxon>
        <taxon>Polypodiidae</taxon>
        <taxon>Polypodiales</taxon>
        <taxon>Pteridineae</taxon>
        <taxon>Pteridaceae</taxon>
        <taxon>Parkerioideae</taxon>
        <taxon>Ceratopteris</taxon>
    </lineage>
</organism>
<proteinExistence type="inferred from homology"/>
<dbReference type="FunFam" id="3.40.50.2000:FF:000056">
    <property type="entry name" value="Glycosyltransferase"/>
    <property type="match status" value="1"/>
</dbReference>
<dbReference type="Pfam" id="PF00201">
    <property type="entry name" value="UDPGT"/>
    <property type="match status" value="1"/>
</dbReference>
<comment type="caution">
    <text evidence="3">The sequence shown here is derived from an EMBL/GenBank/DDBJ whole genome shotgun (WGS) entry which is preliminary data.</text>
</comment>
<comment type="similarity">
    <text evidence="1">Belongs to the UDP-glycosyltransferase family.</text>
</comment>
<dbReference type="GO" id="GO:0080044">
    <property type="term" value="F:quercetin 7-O-glucosyltransferase activity"/>
    <property type="evidence" value="ECO:0007669"/>
    <property type="project" value="TreeGrafter"/>
</dbReference>
<dbReference type="Proteomes" id="UP000825935">
    <property type="component" value="Chromosome 11"/>
</dbReference>
<dbReference type="EMBL" id="CM035416">
    <property type="protein sequence ID" value="KAH7424820.1"/>
    <property type="molecule type" value="Genomic_DNA"/>
</dbReference>
<dbReference type="PROSITE" id="PS00375">
    <property type="entry name" value="UDPGT"/>
    <property type="match status" value="1"/>
</dbReference>
<reference evidence="3" key="1">
    <citation type="submission" date="2021-08" db="EMBL/GenBank/DDBJ databases">
        <title>WGS assembly of Ceratopteris richardii.</title>
        <authorList>
            <person name="Marchant D.B."/>
            <person name="Chen G."/>
            <person name="Jenkins J."/>
            <person name="Shu S."/>
            <person name="Leebens-Mack J."/>
            <person name="Grimwood J."/>
            <person name="Schmutz J."/>
            <person name="Soltis P."/>
            <person name="Soltis D."/>
            <person name="Chen Z.-H."/>
        </authorList>
    </citation>
    <scope>NUCLEOTIDE SEQUENCE</scope>
    <source>
        <strain evidence="3">Whitten #5841</strain>
        <tissue evidence="3">Leaf</tissue>
    </source>
</reference>
<keyword evidence="2" id="KW-0808">Transferase</keyword>
<dbReference type="GO" id="GO:0080043">
    <property type="term" value="F:quercetin 3-O-glucosyltransferase activity"/>
    <property type="evidence" value="ECO:0007669"/>
    <property type="project" value="TreeGrafter"/>
</dbReference>
<dbReference type="PANTHER" id="PTHR11926">
    <property type="entry name" value="GLUCOSYL/GLUCURONOSYL TRANSFERASES"/>
    <property type="match status" value="1"/>
</dbReference>
<name>A0A8T2TRA1_CERRI</name>
<evidence type="ECO:0000256" key="1">
    <source>
        <dbReference type="ARBA" id="ARBA00009995"/>
    </source>
</evidence>
<dbReference type="SUPFAM" id="SSF53756">
    <property type="entry name" value="UDP-Glycosyltransferase/glycogen phosphorylase"/>
    <property type="match status" value="2"/>
</dbReference>
<evidence type="ECO:0000313" key="3">
    <source>
        <dbReference type="EMBL" id="KAH7424820.1"/>
    </source>
</evidence>
<evidence type="ECO:0000313" key="4">
    <source>
        <dbReference type="Proteomes" id="UP000825935"/>
    </source>
</evidence>
<dbReference type="InterPro" id="IPR035595">
    <property type="entry name" value="UDP_glycos_trans_CS"/>
</dbReference>
<evidence type="ECO:0000256" key="2">
    <source>
        <dbReference type="ARBA" id="ARBA00022679"/>
    </source>
</evidence>